<dbReference type="GO" id="GO:0090173">
    <property type="term" value="P:regulation of synaptonemal complex assembly"/>
    <property type="evidence" value="ECO:0007669"/>
    <property type="project" value="InterPro"/>
</dbReference>
<evidence type="ECO:0000313" key="2">
    <source>
        <dbReference type="EMBL" id="KAA1116162.1"/>
    </source>
</evidence>
<dbReference type="PANTHER" id="PTHR40375:SF2">
    <property type="entry name" value="SPORULATION-SPECIFIC PROTEIN 22"/>
    <property type="match status" value="1"/>
</dbReference>
<evidence type="ECO:0000313" key="3">
    <source>
        <dbReference type="Proteomes" id="UP000324748"/>
    </source>
</evidence>
<feature type="compositionally biased region" description="Polar residues" evidence="1">
    <location>
        <begin position="531"/>
        <end position="545"/>
    </location>
</feature>
<gene>
    <name evidence="2" type="ORF">PGT21_002789</name>
</gene>
<name>A0A5B0QS95_PUCGR</name>
<dbReference type="EMBL" id="VSWC01000003">
    <property type="protein sequence ID" value="KAA1116162.1"/>
    <property type="molecule type" value="Genomic_DNA"/>
</dbReference>
<dbReference type="AlphaFoldDB" id="A0A5B0QS95"/>
<evidence type="ECO:0008006" key="4">
    <source>
        <dbReference type="Google" id="ProtNLM"/>
    </source>
</evidence>
<accession>A0A5B0QS95</accession>
<comment type="caution">
    <text evidence="2">The sequence shown here is derived from an EMBL/GenBank/DDBJ whole genome shotgun (WGS) entry which is preliminary data.</text>
</comment>
<feature type="region of interest" description="Disordered" evidence="1">
    <location>
        <begin position="521"/>
        <end position="549"/>
    </location>
</feature>
<dbReference type="Proteomes" id="UP000324748">
    <property type="component" value="Unassembled WGS sequence"/>
</dbReference>
<sequence length="1093" mass="124533">MVLSTNSNLQLNKSRETHSRLINLLENTRDRILGYSPSETSPASLEDQQLEHEVHSELIKLVTLANEFAGSFRRAHQTDIRSAVQSHPIDLAVSADRQEYDSWADELDARGVELWNRASQLRRILDSQRSSNPDYIESNKLYHLSLRFLHQKNSNHSQLTAKNRRQEPLMSEKICAKMRHLGFIMIYAGSPIKKDIKLLLKLISITSKSSKAQLMVYDLESAMKNIETALELEQQVQEIQSNQDEPMIITKDKDFTSTMLTHYSIKADCARNETTTLFNLRKALGFLSKTTDERQPTEALDVISRLYTFAYELLKPMSLQNTEGTTGKDSEKLPILIKASEWLTLALKELDSHSWQSAPEVSEDHGTEIRGSTAELKVKIIRALAYSFLEAASFEGGNQDELQRKGEQALEEALINRASQALWLRKIQLLSKRKQMGSELRTAIKEVLKTAPFNQELVNKLMAVSHKISEERLVAYATFLIQKSKKTDQMSNPCVIKADPVERSLGDPAFYTIILASSASSKTPNRKRAQNKSTPNSFTNMPQNDPSEESKFQFLKEAADHAILANSEFRLGSDCAFMSQTMIWHRGDQEYKKMRFDSAAEWYKFGTHPIFVETKEATFTKLARKAALSWVNHGNYELARNSLKNLPPQGYNEAGTHFLAFMIDSAQGNELPAIQAIDRLMSSLDFKPETLLYAAQQANQRGLQNLLHHILQKTLEATSGATGTHFIQGLDMVILLRSLIRIDLSNLAIPHRNRTNDEQRILQHYRAAKEMLIQSQEAGAIQVSSKDATWLWKTAFNTCVGATNDWPEDLVFEFFGLTADLISLTRKIPTSLEEAQTLTKHEIHCRFACLAGGMTQALNTDREDYRRPLLNSIKLLKKLSQDAQDTAPDGAFLEKLSKIRACLCVWEFETYSMGNDWQAIRYFMEELELNQQSQAFISTQVTESIAGIACQNPSLPTELLIFVLEHVMKIIDRQKEKSINLRSRWLRLIIDLELSINSDEGALRYSNEGLQLIQKYPDDYPSDEANWILAKSWDRSIDLYSSQNIIQSKLWCEMSLKWMELVVGGRAYEDMMHRHYRDLLKLTATLNSNQPLL</sequence>
<dbReference type="OrthoDB" id="65716at2759"/>
<dbReference type="PANTHER" id="PTHR40375">
    <property type="entry name" value="SPORULATION-SPECIFIC PROTEIN 22"/>
    <property type="match status" value="1"/>
</dbReference>
<proteinExistence type="predicted"/>
<dbReference type="InterPro" id="IPR039057">
    <property type="entry name" value="Spo22/ZIP4"/>
</dbReference>
<reference evidence="2 3" key="1">
    <citation type="submission" date="2019-05" db="EMBL/GenBank/DDBJ databases">
        <title>Emergence of the Ug99 lineage of the wheat stem rust pathogen through somatic hybridization.</title>
        <authorList>
            <person name="Li F."/>
            <person name="Upadhyaya N.M."/>
            <person name="Sperschneider J."/>
            <person name="Matny O."/>
            <person name="Nguyen-Phuc H."/>
            <person name="Mago R."/>
            <person name="Raley C."/>
            <person name="Miller M.E."/>
            <person name="Silverstein K.A.T."/>
            <person name="Henningsen E."/>
            <person name="Hirsch C.D."/>
            <person name="Visser B."/>
            <person name="Pretorius Z.A."/>
            <person name="Steffenson B.J."/>
            <person name="Schwessinger B."/>
            <person name="Dodds P.N."/>
            <person name="Figueroa M."/>
        </authorList>
    </citation>
    <scope>NUCLEOTIDE SEQUENCE [LARGE SCALE GENOMIC DNA]</scope>
    <source>
        <strain evidence="2">21-0</strain>
    </source>
</reference>
<organism evidence="2 3">
    <name type="scientific">Puccinia graminis f. sp. tritici</name>
    <dbReference type="NCBI Taxonomy" id="56615"/>
    <lineage>
        <taxon>Eukaryota</taxon>
        <taxon>Fungi</taxon>
        <taxon>Dikarya</taxon>
        <taxon>Basidiomycota</taxon>
        <taxon>Pucciniomycotina</taxon>
        <taxon>Pucciniomycetes</taxon>
        <taxon>Pucciniales</taxon>
        <taxon>Pucciniaceae</taxon>
        <taxon>Puccinia</taxon>
    </lineage>
</organism>
<protein>
    <recommendedName>
        <fullName evidence="4">Protein ZIP4 homolog</fullName>
    </recommendedName>
</protein>
<keyword evidence="3" id="KW-1185">Reference proteome</keyword>
<evidence type="ECO:0000256" key="1">
    <source>
        <dbReference type="SAM" id="MobiDB-lite"/>
    </source>
</evidence>